<feature type="region of interest" description="Disordered" evidence="2">
    <location>
        <begin position="1108"/>
        <end position="1232"/>
    </location>
</feature>
<dbReference type="PANTHER" id="PTHR11199">
    <property type="entry name" value="STROMAL ANTIGEN"/>
    <property type="match status" value="1"/>
</dbReference>
<evidence type="ECO:0000259" key="3">
    <source>
        <dbReference type="PROSITE" id="PS51425"/>
    </source>
</evidence>
<dbReference type="SUPFAM" id="SSF48371">
    <property type="entry name" value="ARM repeat"/>
    <property type="match status" value="1"/>
</dbReference>
<evidence type="ECO:0000313" key="5">
    <source>
        <dbReference type="EMBL" id="CAD9077088.1"/>
    </source>
</evidence>
<evidence type="ECO:0000256" key="2">
    <source>
        <dbReference type="SAM" id="MobiDB-lite"/>
    </source>
</evidence>
<feature type="region of interest" description="Disordered" evidence="2">
    <location>
        <begin position="883"/>
        <end position="913"/>
    </location>
</feature>
<dbReference type="PANTHER" id="PTHR11199:SF0">
    <property type="entry name" value="LD34181P-RELATED"/>
    <property type="match status" value="1"/>
</dbReference>
<reference evidence="5" key="1">
    <citation type="submission" date="2021-01" db="EMBL/GenBank/DDBJ databases">
        <authorList>
            <person name="Corre E."/>
            <person name="Pelletier E."/>
            <person name="Niang G."/>
            <person name="Scheremetjew M."/>
            <person name="Finn R."/>
            <person name="Kale V."/>
            <person name="Holt S."/>
            <person name="Cochrane G."/>
            <person name="Meng A."/>
            <person name="Brown T."/>
            <person name="Cohen L."/>
        </authorList>
    </citation>
    <scope>NUCLEOTIDE SEQUENCE</scope>
    <source>
        <strain evidence="5">WS</strain>
    </source>
</reference>
<feature type="compositionally biased region" description="Polar residues" evidence="2">
    <location>
        <begin position="1138"/>
        <end position="1164"/>
    </location>
</feature>
<feature type="compositionally biased region" description="Low complexity" evidence="2">
    <location>
        <begin position="100"/>
        <end position="115"/>
    </location>
</feature>
<dbReference type="GO" id="GO:0005634">
    <property type="term" value="C:nucleus"/>
    <property type="evidence" value="ECO:0007669"/>
    <property type="project" value="TreeGrafter"/>
</dbReference>
<evidence type="ECO:0000313" key="4">
    <source>
        <dbReference type="EMBL" id="CAD9077087.1"/>
    </source>
</evidence>
<dbReference type="InterPro" id="IPR016024">
    <property type="entry name" value="ARM-type_fold"/>
</dbReference>
<dbReference type="InterPro" id="IPR020839">
    <property type="entry name" value="SCD"/>
</dbReference>
<dbReference type="InterPro" id="IPR056396">
    <property type="entry name" value="HEAT_SCC3-SA"/>
</dbReference>
<keyword evidence="1" id="KW-0175">Coiled coil</keyword>
<gene>
    <name evidence="4" type="ORF">PCOS0759_LOCUS318</name>
    <name evidence="5" type="ORF">PCOS0759_LOCUS319</name>
</gene>
<evidence type="ECO:0000256" key="1">
    <source>
        <dbReference type="SAM" id="Coils"/>
    </source>
</evidence>
<dbReference type="GO" id="GO:0003682">
    <property type="term" value="F:chromatin binding"/>
    <property type="evidence" value="ECO:0007669"/>
    <property type="project" value="TreeGrafter"/>
</dbReference>
<organism evidence="5">
    <name type="scientific">Percolomonas cosmopolitus</name>
    <dbReference type="NCBI Taxonomy" id="63605"/>
    <lineage>
        <taxon>Eukaryota</taxon>
        <taxon>Discoba</taxon>
        <taxon>Heterolobosea</taxon>
        <taxon>Tetramitia</taxon>
        <taxon>Eutetramitia</taxon>
        <taxon>Percolomonadidae</taxon>
        <taxon>Percolomonas</taxon>
    </lineage>
</organism>
<dbReference type="Gene3D" id="1.25.10.10">
    <property type="entry name" value="Leucine-rich Repeat Variant"/>
    <property type="match status" value="1"/>
</dbReference>
<sequence length="1232" mass="140205">MARKRISIVQQPAHKEEDEDNNEEYSSEDEQEEEVSESEEEPSEDEGDAYQEKSSRRKASKKSSTTKKKSASKKKITKLSGGRTKLKTGKSDFRKRGGKSKSASTKKTPSAKSQSVLVRKEDKNSIFATVRRSYDAIDASVTDWIELYQEDAHEAIAALLNFVLHSSGCVTAQLSSDQIDDKKLPKLLTNFGTKFPATDDYPVVSSNATFKQFDKHFLCFWATLIEECSETVIFDEAFSEDFLSCLFVISSHSVRAFRHTATLAAYQIVDQLILSIKDQSKQLAKAEKQKKKSKKVKEHIDALNEQIETMKTIIDSIVQNVFHHRYKDVAADIRGLGMESLGGWVLKDSETFLSDQYLKYFGWLLNDKHPGVRELVLKFMLKIYAKDDWSGHLTKFTKRYLPRVVEMATEDLSVPVSVSCVQLLTLFLKHSFLEGVPKEDEYIASVESLLFDENASLRHYAAQFIQEHLLQTKERDSDRRSTGKEPKGLALKDYLQFMADHSVSVPNVASHVVDNFWEKGVFSEWKKMTDLLLQDNQSKSKRKQLSELDQDNVIRTMRAAVQKLQRKGERLHATSSHDTVKIKKSTNASLSKKKKKDLSHADQMDDMTAHLAVVLPQLLRKFQADSDKIQPLLEIPQFFSLESYDSHQLQQSFDELITLFKTLFWKHSDPPILSTIAKSFACFLKNEEYSLIDRAKQQFDALVREMEEKLTEAINEFDENAESDEENQRTLSIALERISNVVSVSDIQVRGIIDQLMRLLRARGDGAHIRDASTKSMMNIIFMTLCYRLQELVKQGQRTMSVTYEELYNMAMDFKTYMLRLVQLKEEDTYELRLAAYHKFCDLITLYNSHSKADSATLGSLRLRSDEDDAKNIVSFYEEALNHESKTGGKSDDDDMDTTSNDGRDTAASQTQEMQRELRKKMIVASIARAIIHGDLGTAVAPRILAQFATYDKSVTSCIKQFWHDLKSQHRYQAAQFEVDAMKVLFYRYMNQKEKGRKASIETSFEAFEKLGAKFAQTHFPGKDVEQVENVLRDAVEYALSGNPIESTVEFLRGFAKHANKLDASSSSMVKGYLQQQRRLLPDDRKKDESLVQYANEFAELLDKVLKKKGGRASSPARKEPTRMATAEEAAESDRESVQSGRSATRQLQFQSDNESEKSTSSTTIRKRKRPASQEKSAETTTEQASSMEDEETQLTSGGLTQEAVDAPGSSSDEEEAPAETSTRRRKRRRLV</sequence>
<feature type="region of interest" description="Disordered" evidence="2">
    <location>
        <begin position="567"/>
        <end position="601"/>
    </location>
</feature>
<dbReference type="GO" id="GO:0007062">
    <property type="term" value="P:sister chromatid cohesion"/>
    <property type="evidence" value="ECO:0007669"/>
    <property type="project" value="UniProtKB-ARBA"/>
</dbReference>
<dbReference type="Pfam" id="PF21581">
    <property type="entry name" value="SCD"/>
    <property type="match status" value="1"/>
</dbReference>
<dbReference type="GO" id="GO:0008278">
    <property type="term" value="C:cohesin complex"/>
    <property type="evidence" value="ECO:0007669"/>
    <property type="project" value="TreeGrafter"/>
</dbReference>
<accession>A0A6U0JE93</accession>
<protein>
    <recommendedName>
        <fullName evidence="3">SCD domain-containing protein</fullName>
    </recommendedName>
</protein>
<feature type="domain" description="SCD" evidence="3">
    <location>
        <begin position="322"/>
        <end position="407"/>
    </location>
</feature>
<dbReference type="InterPro" id="IPR039662">
    <property type="entry name" value="Cohesin_Scc3/SA"/>
</dbReference>
<dbReference type="EMBL" id="HBGD01000416">
    <property type="protein sequence ID" value="CAD9077087.1"/>
    <property type="molecule type" value="Transcribed_RNA"/>
</dbReference>
<dbReference type="AlphaFoldDB" id="A0A6U0JE93"/>
<feature type="compositionally biased region" description="Basic residues" evidence="2">
    <location>
        <begin position="55"/>
        <end position="77"/>
    </location>
</feature>
<dbReference type="InterPro" id="IPR013721">
    <property type="entry name" value="STAG"/>
</dbReference>
<name>A0A6U0JE93_9EUKA</name>
<feature type="coiled-coil region" evidence="1">
    <location>
        <begin position="269"/>
        <end position="320"/>
    </location>
</feature>
<dbReference type="PROSITE" id="PS51425">
    <property type="entry name" value="SCD"/>
    <property type="match status" value="1"/>
</dbReference>
<dbReference type="EMBL" id="HBGD01000417">
    <property type="protein sequence ID" value="CAD9077088.1"/>
    <property type="molecule type" value="Transcribed_RNA"/>
</dbReference>
<feature type="region of interest" description="Disordered" evidence="2">
    <location>
        <begin position="1"/>
        <end position="118"/>
    </location>
</feature>
<dbReference type="InterPro" id="IPR011989">
    <property type="entry name" value="ARM-like"/>
</dbReference>
<dbReference type="Pfam" id="PF24571">
    <property type="entry name" value="HEAT_SCC3-SA"/>
    <property type="match status" value="1"/>
</dbReference>
<dbReference type="Pfam" id="PF08514">
    <property type="entry name" value="STAG"/>
    <property type="match status" value="1"/>
</dbReference>
<proteinExistence type="predicted"/>
<feature type="coiled-coil region" evidence="1">
    <location>
        <begin position="692"/>
        <end position="727"/>
    </location>
</feature>
<feature type="compositionally biased region" description="Acidic residues" evidence="2">
    <location>
        <begin position="17"/>
        <end position="49"/>
    </location>
</feature>
<dbReference type="GO" id="GO:0000785">
    <property type="term" value="C:chromatin"/>
    <property type="evidence" value="ECO:0007669"/>
    <property type="project" value="TreeGrafter"/>
</dbReference>